<feature type="transmembrane region" description="Helical" evidence="7">
    <location>
        <begin position="1115"/>
        <end position="1135"/>
    </location>
</feature>
<feature type="domain" description="Guanylate cyclase" evidence="8">
    <location>
        <begin position="1433"/>
        <end position="1569"/>
    </location>
</feature>
<evidence type="ECO:0000313" key="10">
    <source>
        <dbReference type="Proteomes" id="UP001162131"/>
    </source>
</evidence>
<dbReference type="SUPFAM" id="SSF81660">
    <property type="entry name" value="Metal cation-transporting ATPase, ATP-binding domain N"/>
    <property type="match status" value="1"/>
</dbReference>
<dbReference type="GO" id="GO:0046872">
    <property type="term" value="F:metal ion binding"/>
    <property type="evidence" value="ECO:0007669"/>
    <property type="project" value="UniProtKB-KW"/>
</dbReference>
<feature type="transmembrane region" description="Helical" evidence="7">
    <location>
        <begin position="1830"/>
        <end position="1852"/>
    </location>
</feature>
<keyword evidence="5 7" id="KW-1133">Transmembrane helix</keyword>
<gene>
    <name evidence="9" type="ORF">BSTOLATCC_MIC54113</name>
</gene>
<feature type="transmembrane region" description="Helical" evidence="7">
    <location>
        <begin position="1858"/>
        <end position="1875"/>
    </location>
</feature>
<keyword evidence="4" id="KW-0460">Magnesium</keyword>
<dbReference type="SUPFAM" id="SSF56784">
    <property type="entry name" value="HAD-like"/>
    <property type="match status" value="1"/>
</dbReference>
<feature type="transmembrane region" description="Helical" evidence="7">
    <location>
        <begin position="291"/>
        <end position="317"/>
    </location>
</feature>
<dbReference type="InterPro" id="IPR018303">
    <property type="entry name" value="ATPase_P-typ_P_site"/>
</dbReference>
<dbReference type="SUPFAM" id="SSF81665">
    <property type="entry name" value="Calcium ATPase, transmembrane domain M"/>
    <property type="match status" value="1"/>
</dbReference>
<dbReference type="GO" id="GO:0005886">
    <property type="term" value="C:plasma membrane"/>
    <property type="evidence" value="ECO:0007669"/>
    <property type="project" value="TreeGrafter"/>
</dbReference>
<feature type="transmembrane region" description="Helical" evidence="7">
    <location>
        <begin position="832"/>
        <end position="849"/>
    </location>
</feature>
<evidence type="ECO:0000256" key="5">
    <source>
        <dbReference type="ARBA" id="ARBA00022989"/>
    </source>
</evidence>
<feature type="transmembrane region" description="Helical" evidence="7">
    <location>
        <begin position="929"/>
        <end position="948"/>
    </location>
</feature>
<keyword evidence="6 7" id="KW-0472">Membrane</keyword>
<evidence type="ECO:0000256" key="1">
    <source>
        <dbReference type="ARBA" id="ARBA00004141"/>
    </source>
</evidence>
<dbReference type="Pfam" id="PF00211">
    <property type="entry name" value="Guanylate_cyc"/>
    <property type="match status" value="2"/>
</dbReference>
<dbReference type="Gene3D" id="3.40.1110.10">
    <property type="entry name" value="Calcium-transporting ATPase, cytoplasmic domain N"/>
    <property type="match status" value="1"/>
</dbReference>
<dbReference type="PROSITE" id="PS50125">
    <property type="entry name" value="GUANYLATE_CYCLASE_2"/>
    <property type="match status" value="2"/>
</dbReference>
<feature type="transmembrane region" description="Helical" evidence="7">
    <location>
        <begin position="1015"/>
        <end position="1040"/>
    </location>
</feature>
<dbReference type="PANTHER" id="PTHR24092">
    <property type="entry name" value="PROBABLE PHOSPHOLIPID-TRANSPORTING ATPASE"/>
    <property type="match status" value="1"/>
</dbReference>
<evidence type="ECO:0000259" key="8">
    <source>
        <dbReference type="PROSITE" id="PS50125"/>
    </source>
</evidence>
<dbReference type="InterPro" id="IPR032630">
    <property type="entry name" value="P_typ_ATPase_c"/>
</dbReference>
<dbReference type="SFLD" id="SFLDF00027">
    <property type="entry name" value="p-type_atpase"/>
    <property type="match status" value="1"/>
</dbReference>
<dbReference type="InterPro" id="IPR023299">
    <property type="entry name" value="ATPase_P-typ_cyto_dom_N"/>
</dbReference>
<feature type="transmembrane region" description="Helical" evidence="7">
    <location>
        <begin position="329"/>
        <end position="348"/>
    </location>
</feature>
<dbReference type="SMART" id="SM00044">
    <property type="entry name" value="CYCc"/>
    <property type="match status" value="2"/>
</dbReference>
<dbReference type="InterPro" id="IPR023298">
    <property type="entry name" value="ATPase_P-typ_TM_dom_sf"/>
</dbReference>
<dbReference type="Proteomes" id="UP001162131">
    <property type="component" value="Unassembled WGS sequence"/>
</dbReference>
<feature type="transmembrane region" description="Helical" evidence="7">
    <location>
        <begin position="255"/>
        <end position="271"/>
    </location>
</feature>
<reference evidence="9" key="1">
    <citation type="submission" date="2021-09" db="EMBL/GenBank/DDBJ databases">
        <authorList>
            <consortium name="AG Swart"/>
            <person name="Singh M."/>
            <person name="Singh A."/>
            <person name="Seah K."/>
            <person name="Emmerich C."/>
        </authorList>
    </citation>
    <scope>NUCLEOTIDE SEQUENCE</scope>
    <source>
        <strain evidence="9">ATCC30299</strain>
    </source>
</reference>
<feature type="transmembrane region" description="Helical" evidence="7">
    <location>
        <begin position="1719"/>
        <end position="1740"/>
    </location>
</feature>
<dbReference type="GO" id="GO:0140326">
    <property type="term" value="F:ATPase-coupled intramembrane lipid transporter activity"/>
    <property type="evidence" value="ECO:0007669"/>
    <property type="project" value="TreeGrafter"/>
</dbReference>
<keyword evidence="2 7" id="KW-0812">Transmembrane</keyword>
<feature type="transmembrane region" description="Helical" evidence="7">
    <location>
        <begin position="1079"/>
        <end position="1103"/>
    </location>
</feature>
<feature type="transmembrane region" description="Helical" evidence="7">
    <location>
        <begin position="88"/>
        <end position="106"/>
    </location>
</feature>
<dbReference type="Gene3D" id="3.30.70.1230">
    <property type="entry name" value="Nucleotide cyclase"/>
    <property type="match status" value="2"/>
</dbReference>
<dbReference type="SFLD" id="SFLDG00002">
    <property type="entry name" value="C1.7:_P-type_atpase_like"/>
    <property type="match status" value="1"/>
</dbReference>
<comment type="subcellular location">
    <subcellularLocation>
        <location evidence="1">Membrane</location>
        <topology evidence="1">Multi-pass membrane protein</topology>
    </subcellularLocation>
</comment>
<dbReference type="InterPro" id="IPR001054">
    <property type="entry name" value="A/G_cyclase"/>
</dbReference>
<evidence type="ECO:0000256" key="4">
    <source>
        <dbReference type="ARBA" id="ARBA00022842"/>
    </source>
</evidence>
<dbReference type="GO" id="GO:0045332">
    <property type="term" value="P:phospholipid translocation"/>
    <property type="evidence" value="ECO:0007669"/>
    <property type="project" value="TreeGrafter"/>
</dbReference>
<dbReference type="Gene3D" id="3.40.50.1000">
    <property type="entry name" value="HAD superfamily/HAD-like"/>
    <property type="match status" value="1"/>
</dbReference>
<feature type="transmembrane region" description="Helical" evidence="7">
    <location>
        <begin position="1258"/>
        <end position="1277"/>
    </location>
</feature>
<feature type="transmembrane region" description="Helical" evidence="7">
    <location>
        <begin position="1052"/>
        <end position="1072"/>
    </location>
</feature>
<feature type="transmembrane region" description="Helical" evidence="7">
    <location>
        <begin position="1307"/>
        <end position="1325"/>
    </location>
</feature>
<dbReference type="PROSITE" id="PS00154">
    <property type="entry name" value="ATPASE_E1_E2"/>
    <property type="match status" value="1"/>
</dbReference>
<feature type="transmembrane region" description="Helical" evidence="7">
    <location>
        <begin position="1752"/>
        <end position="1770"/>
    </location>
</feature>
<proteinExistence type="predicted"/>
<evidence type="ECO:0000256" key="3">
    <source>
        <dbReference type="ARBA" id="ARBA00022723"/>
    </source>
</evidence>
<dbReference type="GO" id="GO:0009190">
    <property type="term" value="P:cyclic nucleotide biosynthetic process"/>
    <property type="evidence" value="ECO:0007669"/>
    <property type="project" value="InterPro"/>
</dbReference>
<name>A0AAU9JXQ1_9CILI</name>
<keyword evidence="3" id="KW-0479">Metal-binding</keyword>
<dbReference type="SUPFAM" id="SSF81653">
    <property type="entry name" value="Calcium ATPase, transduction domain A"/>
    <property type="match status" value="1"/>
</dbReference>
<feature type="transmembrane region" description="Helical" evidence="7">
    <location>
        <begin position="968"/>
        <end position="985"/>
    </location>
</feature>
<evidence type="ECO:0000256" key="2">
    <source>
        <dbReference type="ARBA" id="ARBA00022692"/>
    </source>
</evidence>
<evidence type="ECO:0000256" key="7">
    <source>
        <dbReference type="SAM" id="Phobius"/>
    </source>
</evidence>
<dbReference type="InterPro" id="IPR036412">
    <property type="entry name" value="HAD-like_sf"/>
</dbReference>
<dbReference type="InterPro" id="IPR023214">
    <property type="entry name" value="HAD_sf"/>
</dbReference>
<feature type="domain" description="Guanylate cyclase" evidence="8">
    <location>
        <begin position="1929"/>
        <end position="2058"/>
    </location>
</feature>
<organism evidence="9 10">
    <name type="scientific">Blepharisma stoltei</name>
    <dbReference type="NCBI Taxonomy" id="1481888"/>
    <lineage>
        <taxon>Eukaryota</taxon>
        <taxon>Sar</taxon>
        <taxon>Alveolata</taxon>
        <taxon>Ciliophora</taxon>
        <taxon>Postciliodesmatophora</taxon>
        <taxon>Heterotrichea</taxon>
        <taxon>Heterotrichida</taxon>
        <taxon>Blepharismidae</taxon>
        <taxon>Blepharisma</taxon>
    </lineage>
</organism>
<dbReference type="SFLD" id="SFLDS00003">
    <property type="entry name" value="Haloacid_Dehalogenase"/>
    <property type="match status" value="1"/>
</dbReference>
<sequence length="2121" mass="242865">MHKLFLSNIFYKFDQKSRMAHKTQDEDYRDIVLQGTAPVSISNFATNKINTWDFNPLSLCNNLILLQFKKLSNVWFLFVSIVELSINTHYWCTIFLFSLVILINLLRESSRYYWTYKNDLRLNKRQVPVWNGTDFIDKSWEDLLVGEIILLHDNDIAPADILVLACGNQECECYVDTFEVLGERNLRVKESIKSIQGIINSNEVVKASQCLKKLNEIVKVSHPKKNFKKFQGKINIRSPKPELISYKNYIMRGEMIVNSGWIFAFVIYTGIETKVYINSQPNMKLSYFDKRINSIVLAMLVVIAILISVEVILGAVFESKRPAADSTNWLILNSIFLVHEMIPTSLFLCIEIARTLQAILIAKKYPGIKFSKGFMTEDLGQIEYVLLDKTGTLTKNELEVKVCIIGDEYYWNDSADETNDIEECESPRSEANWNSLNPTTKSDRLHFSSLKHEVIKYSSINDNIKYFLWCMSLCNHAYPDSETDFTAICEYDKVLAKCAQKLGLNMIIRTQSTTVIDINGVPSTFKILGDLPYSPDQKRTMILVSCPNFSGSILFAKGDKAEMLDLFDISGESKFLIEEYTLSRKLIGMRTVVFGYKVLSNSKTEEFITDYKNARLSPINKTGKIESVFEKYQNNLSYLGIVGIEDALTEGAQEAIKTLEKAGLKFWLLSGDDEESSLRAGVGSSMFEENVRIIRMADFKSEQDCIECMVDHIQSCIYHDEAIPNEHNEVSLVDSEHDTYNVKCKIRSEPMFFSSKDDLKLFHSTSDHPIKIKEPDHANPEFKRIMLPLVTNKIKPKVSLSKSFNHQAVYYVLSIHGETLDFALKSHDSRKYFISLLFAAKSVLFHSLLPQQKRKIVKLLKSSFQFKPTVLTVGDGSDDIGMLQEAHVGISLLRSNCPDAENSSDVVITDFWQLRDLVLYEGYNNYFRFSAMILLGFYSKSLMTFIKFFYNVLYNYSAIQLFSYDLELIYELLITTIPIIAIGLYEKRRSFREIIEKPQLYCSGIYRTAFTWKKLLLVTSAGLFQGFIIIALVCAATGEIMTKEGYTCSLDLLGFTLFIIMSVTFFLIAFLYTSTWNKYTIGCPAIVIVLSSIFILFLTYGIIPNDSLIGISEMVGLSPLVWMLMIFIPLIMNIISDVARITIFDYLKNNSEKYKDSKDLSIEPSVESRLKYYNTCLGDVYVNSYEWKEKSMENTFDFNKFMLKFSSKFREKSYQETVSETNLAFYRTLMILKMLAMVSFVLYRIYQLIDDINPSWDWLYIIIPEAIILLVCFTDYFKKYMKCIIMLDYLIFNFQVLSIGSSTYIGSSAPIVLVFFMLGFSQFWMEMQICSLIYISTSFTCITFYFNNQGFDQFSWITVSIEYMIFMIGIFFTSSLVSYNLDKTKRSEYIVTENVQIEVNKPLSILNLLLPTSVSKRVKNGDRSIAEDQGIVSVIFCDMNNFDSIVANYSPQELTAFLDEVFGKFDKLCEQSGVSKIETVGKTYMACAGLGIFESEIDPNLTYVSHSRRAIEFGFLVIKAAKTILLKNGDELTFKIGINSGRVVAGVVGNHKPQFSLIGDTVNTSSRMCSTSTEPNAIQISSSTYSLLEDSDKQGLSFDRKTVWVKGKGDMDTFIVSIDPNADGSPAMDTLQVAGNFGLLPTYSMNGQLSSTRVAEPSSASHIEKRRTLIASLDIHEAKELFHRANTETIENMKIFSLRCRESQKERQFRLETIESKLYLYYAALYIAAIVSFVALISQSIELGLSSDEKNIPAQMCISGIDIGQFLLLIFSLKYYYKRRRFAWTMQCVYIIALCLHHAISLYGDEAYLNIEPIIGMYWILLMTHCSELFFHWILLISTIFVVPWMISLFMIEDEFKKILLVFVAWYIVILLYTLHHKEKSLRISYLLISTGKSEIEKTEKLLKNMMPPHVYQNLKDEKNITELIKDVTLIYADIVGFTAWSARHAPEEIVRRLSDLFASFDKLCEDYHVYKVHTIGDCYVAMGYREDNRDPPKECQNMVKFASSMIEVIESVNEKYGSELNMRIGMHTGDVIGTMFGTNIVRYDIYGSDVLIANKMESNGEAGKIVMSEVTKDLLETHKPGRYQFSPHKEISLQSLDRTIQAYILIDFFDDLERGSSIDK</sequence>
<dbReference type="InterPro" id="IPR008250">
    <property type="entry name" value="ATPase_P-typ_transduc_dom_A_sf"/>
</dbReference>
<dbReference type="CDD" id="cd07302">
    <property type="entry name" value="CHD"/>
    <property type="match status" value="2"/>
</dbReference>
<dbReference type="Pfam" id="PF16212">
    <property type="entry name" value="PhoLip_ATPase_C"/>
    <property type="match status" value="1"/>
</dbReference>
<comment type="caution">
    <text evidence="9">The sequence shown here is derived from an EMBL/GenBank/DDBJ whole genome shotgun (WGS) entry which is preliminary data.</text>
</comment>
<dbReference type="SUPFAM" id="SSF55073">
    <property type="entry name" value="Nucleotide cyclase"/>
    <property type="match status" value="2"/>
</dbReference>
<dbReference type="EMBL" id="CAJZBQ010000053">
    <property type="protein sequence ID" value="CAG9332059.1"/>
    <property type="molecule type" value="Genomic_DNA"/>
</dbReference>
<feature type="transmembrane region" description="Helical" evidence="7">
    <location>
        <begin position="1782"/>
        <end position="1801"/>
    </location>
</feature>
<dbReference type="GO" id="GO:0000166">
    <property type="term" value="F:nucleotide binding"/>
    <property type="evidence" value="ECO:0007669"/>
    <property type="project" value="InterPro"/>
</dbReference>
<dbReference type="PRINTS" id="PR00119">
    <property type="entry name" value="CATATPASE"/>
</dbReference>
<dbReference type="Gene3D" id="2.70.150.10">
    <property type="entry name" value="Calcium-transporting ATPase, cytoplasmic transduction domain A"/>
    <property type="match status" value="1"/>
</dbReference>
<evidence type="ECO:0000313" key="9">
    <source>
        <dbReference type="EMBL" id="CAG9332059.1"/>
    </source>
</evidence>
<dbReference type="InterPro" id="IPR029787">
    <property type="entry name" value="Nucleotide_cyclase"/>
</dbReference>
<evidence type="ECO:0000256" key="6">
    <source>
        <dbReference type="ARBA" id="ARBA00023136"/>
    </source>
</evidence>
<protein>
    <recommendedName>
        <fullName evidence="8">Guanylate cyclase domain-containing protein</fullName>
    </recommendedName>
</protein>
<feature type="transmembrane region" description="Helical" evidence="7">
    <location>
        <begin position="1354"/>
        <end position="1377"/>
    </location>
</feature>
<dbReference type="GO" id="GO:0035556">
    <property type="term" value="P:intracellular signal transduction"/>
    <property type="evidence" value="ECO:0007669"/>
    <property type="project" value="InterPro"/>
</dbReference>
<accession>A0AAU9JXQ1</accession>
<dbReference type="InterPro" id="IPR044492">
    <property type="entry name" value="P_typ_ATPase_HD_dom"/>
</dbReference>
<keyword evidence="10" id="KW-1185">Reference proteome</keyword>
<feature type="transmembrane region" description="Helical" evidence="7">
    <location>
        <begin position="1224"/>
        <end position="1246"/>
    </location>
</feature>